<dbReference type="InterPro" id="IPR036584">
    <property type="entry name" value="FliS_sf"/>
</dbReference>
<keyword evidence="7" id="KW-1185">Reference proteome</keyword>
<dbReference type="Gene3D" id="1.20.120.340">
    <property type="entry name" value="Flagellar protein FliS"/>
    <property type="match status" value="1"/>
</dbReference>
<protein>
    <submittedName>
        <fullName evidence="6">Flagellar protein FliS</fullName>
    </submittedName>
</protein>
<organism evidence="6 7">
    <name type="scientific">Acetomicrobium flavidum</name>
    <dbReference type="NCBI Taxonomy" id="49896"/>
    <lineage>
        <taxon>Bacteria</taxon>
        <taxon>Thermotogati</taxon>
        <taxon>Synergistota</taxon>
        <taxon>Synergistia</taxon>
        <taxon>Synergistales</taxon>
        <taxon>Acetomicrobiaceae</taxon>
        <taxon>Acetomicrobium</taxon>
    </lineage>
</organism>
<dbReference type="EMBL" id="FSQZ01000001">
    <property type="protein sequence ID" value="SIN63666.1"/>
    <property type="molecule type" value="Genomic_DNA"/>
</dbReference>
<evidence type="ECO:0000313" key="6">
    <source>
        <dbReference type="EMBL" id="SIN63666.1"/>
    </source>
</evidence>
<proteinExistence type="inferred from homology"/>
<comment type="similarity">
    <text evidence="2">Belongs to the FliS family.</text>
</comment>
<reference evidence="6 7" key="1">
    <citation type="submission" date="2016-11" db="EMBL/GenBank/DDBJ databases">
        <authorList>
            <person name="Varghese N."/>
            <person name="Submissions S."/>
        </authorList>
    </citation>
    <scope>NUCLEOTIDE SEQUENCE [LARGE SCALE GENOMIC DNA]</scope>
    <source>
        <strain evidence="6 7">DSM 20664</strain>
    </source>
</reference>
<gene>
    <name evidence="6" type="ORF">SAMN05444368_0447</name>
</gene>
<keyword evidence="4" id="KW-1005">Bacterial flagellum biogenesis</keyword>
<keyword evidence="5" id="KW-0143">Chaperone</keyword>
<comment type="subcellular location">
    <subcellularLocation>
        <location evidence="1">Cytoplasm</location>
        <location evidence="1">Cytosol</location>
    </subcellularLocation>
</comment>
<keyword evidence="6" id="KW-0282">Flagellum</keyword>
<evidence type="ECO:0000256" key="1">
    <source>
        <dbReference type="ARBA" id="ARBA00004514"/>
    </source>
</evidence>
<evidence type="ECO:0000256" key="2">
    <source>
        <dbReference type="ARBA" id="ARBA00008787"/>
    </source>
</evidence>
<evidence type="ECO:0000256" key="3">
    <source>
        <dbReference type="ARBA" id="ARBA00022490"/>
    </source>
</evidence>
<dbReference type="SUPFAM" id="SSF101116">
    <property type="entry name" value="Flagellar export chaperone FliS"/>
    <property type="match status" value="1"/>
</dbReference>
<accession>A0ABY1JBD7</accession>
<dbReference type="InterPro" id="IPR003713">
    <property type="entry name" value="FliS"/>
</dbReference>
<dbReference type="CDD" id="cd16098">
    <property type="entry name" value="FliS"/>
    <property type="match status" value="1"/>
</dbReference>
<evidence type="ECO:0000256" key="4">
    <source>
        <dbReference type="ARBA" id="ARBA00022795"/>
    </source>
</evidence>
<dbReference type="PANTHER" id="PTHR34773">
    <property type="entry name" value="FLAGELLAR SECRETION CHAPERONE FLIS"/>
    <property type="match status" value="1"/>
</dbReference>
<dbReference type="Pfam" id="PF02561">
    <property type="entry name" value="FliS"/>
    <property type="match status" value="1"/>
</dbReference>
<comment type="caution">
    <text evidence="6">The sequence shown here is derived from an EMBL/GenBank/DDBJ whole genome shotgun (WGS) entry which is preliminary data.</text>
</comment>
<dbReference type="RefSeq" id="WP_014806542.1">
    <property type="nucleotide sequence ID" value="NZ_DAONBL010000002.1"/>
</dbReference>
<name>A0ABY1JBD7_9BACT</name>
<keyword evidence="6" id="KW-0966">Cell projection</keyword>
<sequence length="151" mass="16601">MLTSGNEAQITYRINQIRTASKEQLLLITYDIGIGAAKTAKQAIADGNNELANRELQRAQAVLRELMSALDVNAGDWARALMSLYEFMFEQLVKANVSKDPNLIDSVRSMLEELRAVWQEAIEKIRAEEPVGDKAAYSGGTRPQGGVNFAG</sequence>
<evidence type="ECO:0000313" key="7">
    <source>
        <dbReference type="Proteomes" id="UP000185093"/>
    </source>
</evidence>
<keyword evidence="6" id="KW-0969">Cilium</keyword>
<evidence type="ECO:0000256" key="5">
    <source>
        <dbReference type="ARBA" id="ARBA00023186"/>
    </source>
</evidence>
<dbReference type="PANTHER" id="PTHR34773:SF1">
    <property type="entry name" value="FLAGELLAR SECRETION CHAPERONE FLIS"/>
    <property type="match status" value="1"/>
</dbReference>
<keyword evidence="3" id="KW-0963">Cytoplasm</keyword>
<dbReference type="NCBIfam" id="TIGR00208">
    <property type="entry name" value="fliS"/>
    <property type="match status" value="1"/>
</dbReference>
<dbReference type="Proteomes" id="UP000185093">
    <property type="component" value="Unassembled WGS sequence"/>
</dbReference>